<protein>
    <recommendedName>
        <fullName evidence="2">Lipoprotein</fullName>
    </recommendedName>
</protein>
<reference evidence="1" key="2">
    <citation type="journal article" date="2012" name="PLoS ONE">
        <title>A Deeply Branching Thermophilic Bacterium with an Ancient Acetyl-CoA Pathway Dominates a Subsurface Ecosystem.</title>
        <authorList>
            <person name="Takami H."/>
            <person name="Noguchi H."/>
            <person name="Takaki Y."/>
            <person name="Uchiyama I."/>
            <person name="Toyoda A."/>
            <person name="Nishi S."/>
            <person name="Chee G.-J."/>
            <person name="Arai W."/>
            <person name="Nunoura T."/>
            <person name="Itoh T."/>
            <person name="Hattori M."/>
            <person name="Takai K."/>
        </authorList>
    </citation>
    <scope>NUCLEOTIDE SEQUENCE</scope>
</reference>
<dbReference type="PROSITE" id="PS51257">
    <property type="entry name" value="PROKAR_LIPOPROTEIN"/>
    <property type="match status" value="1"/>
</dbReference>
<sequence length="360" mass="38332">MVQRKYLALVSVLTGAVSVGCSDATRPADGGTDGGTEKTYTYVLSSLTIDRDDSGPKHGFNLDNLFSNAAVPSDCNHEDHFARYPEDNDQNCPRVNSDNTCAVTPNPGCAMGAPGCRGGVDNQLPAIADAIEAATSMDVRQLLNETVTQNKFALIVRITGVNNLMNDDRVRLFLYRGFPTFSTNCNTVEPGRTYQIDQASLRSGGTTLDDAQFAFDGRIVNGRLQVTAPTGSIDLPLPEVRGQRITLTLQSPQVRVNLTDTEGRSGNLGGAVSGNQLRDTVVRFAPDYASQVNTLLGSVVDIEAMGVCVDNTTNPPRYGNIGLGLGFTMVEARIAETNTFATSQMPGTCGYSSPSDGGRD</sequence>
<name>H5SJF3_9DELT</name>
<dbReference type="EMBL" id="AP011742">
    <property type="protein sequence ID" value="BAL56289.1"/>
    <property type="molecule type" value="Genomic_DNA"/>
</dbReference>
<evidence type="ECO:0008006" key="2">
    <source>
        <dbReference type="Google" id="ProtNLM"/>
    </source>
</evidence>
<evidence type="ECO:0000313" key="1">
    <source>
        <dbReference type="EMBL" id="BAL56289.1"/>
    </source>
</evidence>
<accession>H5SJF3</accession>
<proteinExistence type="predicted"/>
<reference evidence="1" key="1">
    <citation type="journal article" date="2005" name="Environ. Microbiol.">
        <title>Genetic and functional properties of uncultivated thermophilic crenarchaeotes from a subsurface gold mine as revealed by analysis of genome fragments.</title>
        <authorList>
            <person name="Nunoura T."/>
            <person name="Hirayama H."/>
            <person name="Takami H."/>
            <person name="Oida H."/>
            <person name="Nishi S."/>
            <person name="Shimamura S."/>
            <person name="Suzuki Y."/>
            <person name="Inagaki F."/>
            <person name="Takai K."/>
            <person name="Nealson K.H."/>
            <person name="Horikoshi K."/>
        </authorList>
    </citation>
    <scope>NUCLEOTIDE SEQUENCE</scope>
</reference>
<gene>
    <name evidence="1" type="ORF">HGMM_F36A01C24</name>
</gene>
<dbReference type="AlphaFoldDB" id="H5SJF3"/>
<organism evidence="1">
    <name type="scientific">uncultured delta proteobacterium</name>
    <dbReference type="NCBI Taxonomy" id="34034"/>
    <lineage>
        <taxon>Bacteria</taxon>
        <taxon>Deltaproteobacteria</taxon>
        <taxon>environmental samples</taxon>
    </lineage>
</organism>